<proteinExistence type="predicted"/>
<dbReference type="AlphaFoldDB" id="A0A6V7UDS4"/>
<name>A0A6V7UDS4_MELEN</name>
<protein>
    <submittedName>
        <fullName evidence="1">Uncharacterized protein</fullName>
    </submittedName>
</protein>
<sequence length="78" mass="9346">MREGEMTAIVEQHSIKKISNWKDKKSKMWIIVKMIHLAAFKTIRMSYTILNEKRESKIYCPITQLKIAQFLIKIHKKK</sequence>
<evidence type="ECO:0000313" key="1">
    <source>
        <dbReference type="EMBL" id="CAD2154906.1"/>
    </source>
</evidence>
<dbReference type="EMBL" id="CAJEWN010000057">
    <property type="protein sequence ID" value="CAD2154906.1"/>
    <property type="molecule type" value="Genomic_DNA"/>
</dbReference>
<reference evidence="1 2" key="1">
    <citation type="submission" date="2020-08" db="EMBL/GenBank/DDBJ databases">
        <authorList>
            <person name="Koutsovoulos G."/>
            <person name="Danchin GJ E."/>
        </authorList>
    </citation>
    <scope>NUCLEOTIDE SEQUENCE [LARGE SCALE GENOMIC DNA]</scope>
</reference>
<dbReference type="Proteomes" id="UP000580250">
    <property type="component" value="Unassembled WGS sequence"/>
</dbReference>
<organism evidence="1 2">
    <name type="scientific">Meloidogyne enterolobii</name>
    <name type="common">Root-knot nematode worm</name>
    <name type="synonym">Meloidogyne mayaguensis</name>
    <dbReference type="NCBI Taxonomy" id="390850"/>
    <lineage>
        <taxon>Eukaryota</taxon>
        <taxon>Metazoa</taxon>
        <taxon>Ecdysozoa</taxon>
        <taxon>Nematoda</taxon>
        <taxon>Chromadorea</taxon>
        <taxon>Rhabditida</taxon>
        <taxon>Tylenchina</taxon>
        <taxon>Tylenchomorpha</taxon>
        <taxon>Tylenchoidea</taxon>
        <taxon>Meloidogynidae</taxon>
        <taxon>Meloidogyninae</taxon>
        <taxon>Meloidogyne</taxon>
    </lineage>
</organism>
<comment type="caution">
    <text evidence="1">The sequence shown here is derived from an EMBL/GenBank/DDBJ whole genome shotgun (WGS) entry which is preliminary data.</text>
</comment>
<gene>
    <name evidence="1" type="ORF">MENT_LOCUS11675</name>
</gene>
<evidence type="ECO:0000313" key="2">
    <source>
        <dbReference type="Proteomes" id="UP000580250"/>
    </source>
</evidence>
<accession>A0A6V7UDS4</accession>